<dbReference type="Proteomes" id="UP001497497">
    <property type="component" value="Unassembled WGS sequence"/>
</dbReference>
<keyword evidence="7" id="KW-1133">Transmembrane helix</keyword>
<reference evidence="11 12" key="1">
    <citation type="submission" date="2024-04" db="EMBL/GenBank/DDBJ databases">
        <authorList>
            <consortium name="Genoscope - CEA"/>
            <person name="William W."/>
        </authorList>
    </citation>
    <scope>NUCLEOTIDE SEQUENCE [LARGE SCALE GENOMIC DNA]</scope>
</reference>
<organism evidence="11 12">
    <name type="scientific">Lymnaea stagnalis</name>
    <name type="common">Great pond snail</name>
    <name type="synonym">Helix stagnalis</name>
    <dbReference type="NCBI Taxonomy" id="6523"/>
    <lineage>
        <taxon>Eukaryota</taxon>
        <taxon>Metazoa</taxon>
        <taxon>Spiralia</taxon>
        <taxon>Lophotrochozoa</taxon>
        <taxon>Mollusca</taxon>
        <taxon>Gastropoda</taxon>
        <taxon>Heterobranchia</taxon>
        <taxon>Euthyneura</taxon>
        <taxon>Panpulmonata</taxon>
        <taxon>Hygrophila</taxon>
        <taxon>Lymnaeoidea</taxon>
        <taxon>Lymnaeidae</taxon>
        <taxon>Lymnaea</taxon>
    </lineage>
</organism>
<dbReference type="GO" id="GO:0008375">
    <property type="term" value="F:acetylglucosaminyltransferase activity"/>
    <property type="evidence" value="ECO:0007669"/>
    <property type="project" value="TreeGrafter"/>
</dbReference>
<comment type="caution">
    <text evidence="11">The sequence shown here is derived from an EMBL/GenBank/DDBJ whole genome shotgun (WGS) entry which is preliminary data.</text>
</comment>
<keyword evidence="9" id="KW-0325">Glycoprotein</keyword>
<proteinExistence type="inferred from homology"/>
<keyword evidence="5" id="KW-0812">Transmembrane</keyword>
<protein>
    <submittedName>
        <fullName evidence="11">Uncharacterized protein</fullName>
    </submittedName>
</protein>
<keyword evidence="12" id="KW-1185">Reference proteome</keyword>
<keyword evidence="4" id="KW-0808">Transferase</keyword>
<dbReference type="AlphaFoldDB" id="A0AAV2HFQ9"/>
<evidence type="ECO:0000313" key="11">
    <source>
        <dbReference type="EMBL" id="CAL1532806.1"/>
    </source>
</evidence>
<keyword evidence="6" id="KW-0735">Signal-anchor</keyword>
<evidence type="ECO:0000256" key="6">
    <source>
        <dbReference type="ARBA" id="ARBA00022968"/>
    </source>
</evidence>
<name>A0AAV2HFQ9_LYMST</name>
<accession>A0AAV2HFQ9</accession>
<evidence type="ECO:0000256" key="8">
    <source>
        <dbReference type="ARBA" id="ARBA00023136"/>
    </source>
</evidence>
<dbReference type="GO" id="GO:0016020">
    <property type="term" value="C:membrane"/>
    <property type="evidence" value="ECO:0007669"/>
    <property type="project" value="UniProtKB-SubCell"/>
</dbReference>
<evidence type="ECO:0000256" key="3">
    <source>
        <dbReference type="ARBA" id="ARBA00022676"/>
    </source>
</evidence>
<evidence type="ECO:0000256" key="10">
    <source>
        <dbReference type="ARBA" id="ARBA00038150"/>
    </source>
</evidence>
<dbReference type="PANTHER" id="PTHR19297">
    <property type="entry name" value="GLYCOSYLTRANSFERASE 14 FAMILY MEMBER"/>
    <property type="match status" value="1"/>
</dbReference>
<evidence type="ECO:0000313" key="12">
    <source>
        <dbReference type="Proteomes" id="UP001497497"/>
    </source>
</evidence>
<dbReference type="InterPro" id="IPR003406">
    <property type="entry name" value="Glyco_trans_14"/>
</dbReference>
<evidence type="ECO:0000256" key="4">
    <source>
        <dbReference type="ARBA" id="ARBA00022679"/>
    </source>
</evidence>
<evidence type="ECO:0000256" key="5">
    <source>
        <dbReference type="ARBA" id="ARBA00022692"/>
    </source>
</evidence>
<gene>
    <name evidence="11" type="ORF">GSLYS_00006824001</name>
</gene>
<dbReference type="EMBL" id="CAXITT010000125">
    <property type="protein sequence ID" value="CAL1532806.1"/>
    <property type="molecule type" value="Genomic_DNA"/>
</dbReference>
<feature type="non-terminal residue" evidence="11">
    <location>
        <position position="1"/>
    </location>
</feature>
<evidence type="ECO:0000256" key="1">
    <source>
        <dbReference type="ARBA" id="ARBA00004606"/>
    </source>
</evidence>
<sequence length="347" mass="40022">AALNKSISNSLYPKSLTRVAASVFAQESLNCPNFLRKYGFQRFPQVSEEEREFPLAFIILFHKDLDQVMFLLRAIYRPQNIYCLSVDLNSDISLINAARSVTACFDNVFLVKKLEPIVYAGFSRLKADLHCMDELVAVPVKWKYLFNMPGQQFPLSIIMQLILSLNNILCIKHHFPSLGKHVVAETVGRNPPPPHNFRIVKGSAYGTFSRAFIEFALKTRQAQDLIEWSRDIESPDEYVWSTLHHTDIMVVPGGYTGEPDAKRAMTTFVAWEREVPCATIYVRWIFISFSPDLPMLARRQELFANKFYIDHHPTALHCMDEFIFNLTVTNTVRDLSFYRDLPFIRRG</sequence>
<evidence type="ECO:0000256" key="7">
    <source>
        <dbReference type="ARBA" id="ARBA00022989"/>
    </source>
</evidence>
<dbReference type="PANTHER" id="PTHR19297:SF181">
    <property type="entry name" value="PROTEIN XYLOSYLTRANSFERASE"/>
    <property type="match status" value="1"/>
</dbReference>
<keyword evidence="3" id="KW-0328">Glycosyltransferase</keyword>
<comment type="pathway">
    <text evidence="2">Protein modification; protein glycosylation.</text>
</comment>
<dbReference type="Pfam" id="PF02485">
    <property type="entry name" value="Branch"/>
    <property type="match status" value="1"/>
</dbReference>
<comment type="similarity">
    <text evidence="10">Belongs to the glycosyltransferase 14 family.</text>
</comment>
<comment type="subcellular location">
    <subcellularLocation>
        <location evidence="1">Membrane</location>
        <topology evidence="1">Single-pass type II membrane protein</topology>
    </subcellularLocation>
</comment>
<keyword evidence="8" id="KW-0472">Membrane</keyword>
<evidence type="ECO:0000256" key="2">
    <source>
        <dbReference type="ARBA" id="ARBA00004922"/>
    </source>
</evidence>
<evidence type="ECO:0000256" key="9">
    <source>
        <dbReference type="ARBA" id="ARBA00023180"/>
    </source>
</evidence>